<evidence type="ECO:0000259" key="1">
    <source>
        <dbReference type="PROSITE" id="PS51186"/>
    </source>
</evidence>
<dbReference type="Gene3D" id="3.40.630.30">
    <property type="match status" value="1"/>
</dbReference>
<evidence type="ECO:0000313" key="5">
    <source>
        <dbReference type="Proteomes" id="UP000256345"/>
    </source>
</evidence>
<reference evidence="2 4" key="1">
    <citation type="submission" date="2015-05" db="EMBL/GenBank/DDBJ databases">
        <title>Genome assembly of Archangium gephyra DSM 2261.</title>
        <authorList>
            <person name="Sharma G."/>
            <person name="Subramanian S."/>
        </authorList>
    </citation>
    <scope>NUCLEOTIDE SEQUENCE [LARGE SCALE GENOMIC DNA]</scope>
    <source>
        <strain evidence="2 4">DSM 2261</strain>
    </source>
</reference>
<evidence type="ECO:0000313" key="3">
    <source>
        <dbReference type="EMBL" id="REG30800.1"/>
    </source>
</evidence>
<reference evidence="3 5" key="2">
    <citation type="submission" date="2018-08" db="EMBL/GenBank/DDBJ databases">
        <title>Genomic Encyclopedia of Archaeal and Bacterial Type Strains, Phase II (KMG-II): from individual species to whole genera.</title>
        <authorList>
            <person name="Goeker M."/>
        </authorList>
    </citation>
    <scope>NUCLEOTIDE SEQUENCE [LARGE SCALE GENOMIC DNA]</scope>
    <source>
        <strain evidence="3 5">DSM 2261</strain>
    </source>
</reference>
<proteinExistence type="predicted"/>
<dbReference type="PROSITE" id="PS51186">
    <property type="entry name" value="GNAT"/>
    <property type="match status" value="1"/>
</dbReference>
<dbReference type="AlphaFoldDB" id="A0AAC8Q225"/>
<keyword evidence="5" id="KW-1185">Reference proteome</keyword>
<accession>A0AAC8Q225</accession>
<dbReference type="InterPro" id="IPR000182">
    <property type="entry name" value="GNAT_dom"/>
</dbReference>
<dbReference type="InterPro" id="IPR016181">
    <property type="entry name" value="Acyl_CoA_acyltransferase"/>
</dbReference>
<dbReference type="EMBL" id="CP011509">
    <property type="protein sequence ID" value="AKI98883.1"/>
    <property type="molecule type" value="Genomic_DNA"/>
</dbReference>
<dbReference type="PANTHER" id="PTHR43072:SF60">
    <property type="entry name" value="L-2,4-DIAMINOBUTYRIC ACID ACETYLTRANSFERASE"/>
    <property type="match status" value="1"/>
</dbReference>
<dbReference type="GO" id="GO:0016747">
    <property type="term" value="F:acyltransferase activity, transferring groups other than amino-acyl groups"/>
    <property type="evidence" value="ECO:0007669"/>
    <property type="project" value="InterPro"/>
</dbReference>
<gene>
    <name evidence="2" type="ORF">AA314_00510</name>
    <name evidence="3" type="ORF">ATI61_106270</name>
</gene>
<dbReference type="SUPFAM" id="SSF55729">
    <property type="entry name" value="Acyl-CoA N-acyltransferases (Nat)"/>
    <property type="match status" value="1"/>
</dbReference>
<organism evidence="2 4">
    <name type="scientific">Archangium gephyra</name>
    <dbReference type="NCBI Taxonomy" id="48"/>
    <lineage>
        <taxon>Bacteria</taxon>
        <taxon>Pseudomonadati</taxon>
        <taxon>Myxococcota</taxon>
        <taxon>Myxococcia</taxon>
        <taxon>Myxococcales</taxon>
        <taxon>Cystobacterineae</taxon>
        <taxon>Archangiaceae</taxon>
        <taxon>Archangium</taxon>
    </lineage>
</organism>
<feature type="domain" description="N-acetyltransferase" evidence="1">
    <location>
        <begin position="18"/>
        <end position="179"/>
    </location>
</feature>
<dbReference type="Pfam" id="PF00583">
    <property type="entry name" value="Acetyltransf_1"/>
    <property type="match status" value="1"/>
</dbReference>
<dbReference type="CDD" id="cd04301">
    <property type="entry name" value="NAT_SF"/>
    <property type="match status" value="1"/>
</dbReference>
<dbReference type="RefSeq" id="WP_053066020.1">
    <property type="nucleotide sequence ID" value="NZ_CP011509.1"/>
</dbReference>
<dbReference type="Proteomes" id="UP000035579">
    <property type="component" value="Chromosome"/>
</dbReference>
<protein>
    <submittedName>
        <fullName evidence="3">Acetyltransferase (GNAT) family protein</fullName>
    </submittedName>
    <submittedName>
        <fullName evidence="2">Acetyltransferase, GNAT family</fullName>
    </submittedName>
</protein>
<dbReference type="EMBL" id="QUMU01000006">
    <property type="protein sequence ID" value="REG30800.1"/>
    <property type="molecule type" value="Genomic_DNA"/>
</dbReference>
<sequence length="183" mass="20944">MWRTIAPRGETLFEVGKYRVRRVSEEDAPIIRQLGERCLDHLELHYGSPPDPAQMIRDLLTDLPPGKTLSDKFGMGVFDGSGQLVGAIDVIRDYPEPREWYLGLLVLEPAWRNQGLGAKLLDALTQWLRRRDAAYLRLAVSEYNAAGQRFWKRGGFEPVKQVLAEFGNKKSVFHVLRRALEVR</sequence>
<dbReference type="Proteomes" id="UP000256345">
    <property type="component" value="Unassembled WGS sequence"/>
</dbReference>
<evidence type="ECO:0000313" key="4">
    <source>
        <dbReference type="Proteomes" id="UP000035579"/>
    </source>
</evidence>
<dbReference type="PANTHER" id="PTHR43072">
    <property type="entry name" value="N-ACETYLTRANSFERASE"/>
    <property type="match status" value="1"/>
</dbReference>
<evidence type="ECO:0000313" key="2">
    <source>
        <dbReference type="EMBL" id="AKI98883.1"/>
    </source>
</evidence>
<dbReference type="KEGG" id="age:AA314_00510"/>
<name>A0AAC8Q225_9BACT</name>